<feature type="non-terminal residue" evidence="2">
    <location>
        <position position="1"/>
    </location>
</feature>
<dbReference type="EMBL" id="AUZX01010725">
    <property type="protein sequence ID" value="EQD46463.1"/>
    <property type="molecule type" value="Genomic_DNA"/>
</dbReference>
<dbReference type="AlphaFoldDB" id="T0ZP73"/>
<evidence type="ECO:0000259" key="1">
    <source>
        <dbReference type="Pfam" id="PF01610"/>
    </source>
</evidence>
<proteinExistence type="predicted"/>
<reference evidence="2" key="2">
    <citation type="journal article" date="2014" name="ISME J.">
        <title>Microbial stratification in low pH oxic and suboxic macroscopic growths along an acid mine drainage.</title>
        <authorList>
            <person name="Mendez-Garcia C."/>
            <person name="Mesa V."/>
            <person name="Sprenger R.R."/>
            <person name="Richter M."/>
            <person name="Diez M.S."/>
            <person name="Solano J."/>
            <person name="Bargiela R."/>
            <person name="Golyshina O.V."/>
            <person name="Manteca A."/>
            <person name="Ramos J.L."/>
            <person name="Gallego J.R."/>
            <person name="Llorente I."/>
            <person name="Martins Dos Santos V.A."/>
            <person name="Jensen O.N."/>
            <person name="Pelaez A.I."/>
            <person name="Sanchez J."/>
            <person name="Ferrer M."/>
        </authorList>
    </citation>
    <scope>NUCLEOTIDE SEQUENCE</scope>
</reference>
<reference evidence="2" key="1">
    <citation type="submission" date="2013-08" db="EMBL/GenBank/DDBJ databases">
        <authorList>
            <person name="Mendez C."/>
            <person name="Richter M."/>
            <person name="Ferrer M."/>
            <person name="Sanchez J."/>
        </authorList>
    </citation>
    <scope>NUCLEOTIDE SEQUENCE</scope>
</reference>
<accession>T0ZP73</accession>
<dbReference type="Pfam" id="PF01610">
    <property type="entry name" value="DDE_Tnp_ISL3"/>
    <property type="match status" value="1"/>
</dbReference>
<evidence type="ECO:0000313" key="2">
    <source>
        <dbReference type="EMBL" id="EQD46463.1"/>
    </source>
</evidence>
<gene>
    <name evidence="2" type="ORF">B1A_14610</name>
</gene>
<sequence>KRRSEKTLRMGLQALGPELVRGLRFVCSDMWKPYLNVLAAEASQALHVLDRFQCSEASCKSNGCESRPWKLSSCHGSYIQRQSRVTALAKA</sequence>
<comment type="caution">
    <text evidence="2">The sequence shown here is derived from an EMBL/GenBank/DDBJ whole genome shotgun (WGS) entry which is preliminary data.</text>
</comment>
<feature type="domain" description="Transposase IS204/IS1001/IS1096/IS1165 DDE" evidence="1">
    <location>
        <begin position="2"/>
        <end position="52"/>
    </location>
</feature>
<protein>
    <recommendedName>
        <fullName evidence="1">Transposase IS204/IS1001/IS1096/IS1165 DDE domain-containing protein</fullName>
    </recommendedName>
</protein>
<name>T0ZP73_9ZZZZ</name>
<dbReference type="InterPro" id="IPR002560">
    <property type="entry name" value="Transposase_DDE"/>
</dbReference>
<organism evidence="2">
    <name type="scientific">mine drainage metagenome</name>
    <dbReference type="NCBI Taxonomy" id="410659"/>
    <lineage>
        <taxon>unclassified sequences</taxon>
        <taxon>metagenomes</taxon>
        <taxon>ecological metagenomes</taxon>
    </lineage>
</organism>